<gene>
    <name evidence="8" type="ORF">SAMN05878437_0188</name>
</gene>
<evidence type="ECO:0000256" key="6">
    <source>
        <dbReference type="PROSITE-ProRule" id="PRU00169"/>
    </source>
</evidence>
<evidence type="ECO:0000313" key="9">
    <source>
        <dbReference type="Proteomes" id="UP000190911"/>
    </source>
</evidence>
<keyword evidence="9" id="KW-1185">Reference proteome</keyword>
<dbReference type="PROSITE" id="PS50110">
    <property type="entry name" value="RESPONSE_REGULATORY"/>
    <property type="match status" value="1"/>
</dbReference>
<accession>A0A1M7EFN5</accession>
<protein>
    <submittedName>
        <fullName evidence="8">Response regulator receiver protein</fullName>
    </submittedName>
</protein>
<reference evidence="8 9" key="1">
    <citation type="submission" date="2016-11" db="EMBL/GenBank/DDBJ databases">
        <authorList>
            <person name="Jaros S."/>
            <person name="Januszkiewicz K."/>
            <person name="Wedrychowicz H."/>
        </authorList>
    </citation>
    <scope>NUCLEOTIDE SEQUENCE [LARGE SCALE GENOMIC DNA]</scope>
    <source>
        <strain evidence="8 9">ACAM 12</strain>
    </source>
</reference>
<keyword evidence="1 6" id="KW-0597">Phosphoprotein</keyword>
<dbReference type="GO" id="GO:0003677">
    <property type="term" value="F:DNA binding"/>
    <property type="evidence" value="ECO:0007669"/>
    <property type="project" value="UniProtKB-KW"/>
</dbReference>
<dbReference type="SMART" id="SM00448">
    <property type="entry name" value="REC"/>
    <property type="match status" value="1"/>
</dbReference>
<dbReference type="AlphaFoldDB" id="A0A1M7EFN5"/>
<dbReference type="InParanoid" id="A0A1M7EFN5"/>
<evidence type="ECO:0000259" key="7">
    <source>
        <dbReference type="PROSITE" id="PS50110"/>
    </source>
</evidence>
<evidence type="ECO:0000256" key="3">
    <source>
        <dbReference type="ARBA" id="ARBA00023015"/>
    </source>
</evidence>
<sequence length="131" mass="14154">MAQVPAQVLVVDDEPNILLSLEFLMQQAGFDVTTAADGESALERIDAGLPDLLLLDISLPGISGFDVLERLRAAAATRRLPIIMLTAHGREVEREKGMALGADDYITKPFSTQALVEKVKTLLTESDHDAP</sequence>
<dbReference type="FunFam" id="3.40.50.2300:FF:000001">
    <property type="entry name" value="DNA-binding response regulator PhoB"/>
    <property type="match status" value="1"/>
</dbReference>
<dbReference type="STRING" id="29571.SAMN05878437_0188"/>
<dbReference type="RefSeq" id="WP_079550528.1">
    <property type="nucleotide sequence ID" value="NZ_LT670847.1"/>
</dbReference>
<evidence type="ECO:0000256" key="1">
    <source>
        <dbReference type="ARBA" id="ARBA00022553"/>
    </source>
</evidence>
<organism evidence="8 9">
    <name type="scientific">Vreelandella subglaciescola</name>
    <dbReference type="NCBI Taxonomy" id="29571"/>
    <lineage>
        <taxon>Bacteria</taxon>
        <taxon>Pseudomonadati</taxon>
        <taxon>Pseudomonadota</taxon>
        <taxon>Gammaproteobacteria</taxon>
        <taxon>Oceanospirillales</taxon>
        <taxon>Halomonadaceae</taxon>
        <taxon>Vreelandella</taxon>
    </lineage>
</organism>
<name>A0A1M7EFN5_9GAMM</name>
<proteinExistence type="predicted"/>
<dbReference type="SUPFAM" id="SSF52172">
    <property type="entry name" value="CheY-like"/>
    <property type="match status" value="1"/>
</dbReference>
<keyword evidence="3" id="KW-0805">Transcription regulation</keyword>
<feature type="domain" description="Response regulatory" evidence="7">
    <location>
        <begin position="7"/>
        <end position="123"/>
    </location>
</feature>
<dbReference type="GO" id="GO:0000160">
    <property type="term" value="P:phosphorelay signal transduction system"/>
    <property type="evidence" value="ECO:0007669"/>
    <property type="project" value="UniProtKB-KW"/>
</dbReference>
<dbReference type="EMBL" id="LT670847">
    <property type="protein sequence ID" value="SHL90534.1"/>
    <property type="molecule type" value="Genomic_DNA"/>
</dbReference>
<dbReference type="PANTHER" id="PTHR44591">
    <property type="entry name" value="STRESS RESPONSE REGULATOR PROTEIN 1"/>
    <property type="match status" value="1"/>
</dbReference>
<dbReference type="InterPro" id="IPR001789">
    <property type="entry name" value="Sig_transdc_resp-reg_receiver"/>
</dbReference>
<feature type="modified residue" description="4-aspartylphosphate" evidence="6">
    <location>
        <position position="56"/>
    </location>
</feature>
<dbReference type="Proteomes" id="UP000190911">
    <property type="component" value="Chromosome I"/>
</dbReference>
<dbReference type="Gene3D" id="3.40.50.2300">
    <property type="match status" value="1"/>
</dbReference>
<evidence type="ECO:0000256" key="4">
    <source>
        <dbReference type="ARBA" id="ARBA00023125"/>
    </source>
</evidence>
<evidence type="ECO:0000256" key="2">
    <source>
        <dbReference type="ARBA" id="ARBA00023012"/>
    </source>
</evidence>
<evidence type="ECO:0000313" key="8">
    <source>
        <dbReference type="EMBL" id="SHL90534.1"/>
    </source>
</evidence>
<dbReference type="InterPro" id="IPR050595">
    <property type="entry name" value="Bact_response_regulator"/>
</dbReference>
<dbReference type="Pfam" id="PF00072">
    <property type="entry name" value="Response_reg"/>
    <property type="match status" value="1"/>
</dbReference>
<dbReference type="InterPro" id="IPR011006">
    <property type="entry name" value="CheY-like_superfamily"/>
</dbReference>
<evidence type="ECO:0000256" key="5">
    <source>
        <dbReference type="ARBA" id="ARBA00023163"/>
    </source>
</evidence>
<keyword evidence="2" id="KW-0902">Two-component regulatory system</keyword>
<keyword evidence="4" id="KW-0238">DNA-binding</keyword>
<keyword evidence="5" id="KW-0804">Transcription</keyword>
<dbReference type="OrthoDB" id="9800897at2"/>
<dbReference type="PANTHER" id="PTHR44591:SF3">
    <property type="entry name" value="RESPONSE REGULATORY DOMAIN-CONTAINING PROTEIN"/>
    <property type="match status" value="1"/>
</dbReference>